<name>F0BCU1_9XANT</name>
<dbReference type="EMBL" id="AEQV01000056">
    <property type="protein sequence ID" value="EGD09758.1"/>
    <property type="molecule type" value="Genomic_DNA"/>
</dbReference>
<dbReference type="RefSeq" id="WP_005991727.1">
    <property type="nucleotide sequence ID" value="NZ_AEQV01000056.1"/>
</dbReference>
<dbReference type="AlphaFoldDB" id="F0BCU1"/>
<proteinExistence type="predicted"/>
<sequence>MKVEILTGARKTAPNVRLVEPLKSEASTKAKTLGISLNALVSIAVRQYLDGQMPQQAAKQHDPVPQLVVSSPGMRKALDNSRPAVASRPAPGGTIGSGRDAPLPRRTTSKPHAGERAKFSFTPHGSELKSTGLPSEALALFLFCPHRTVPAGILGASYHHEYVMAGKHSETLWQRTRSQGEF</sequence>
<gene>
    <name evidence="1" type="ORF">XVE_1919</name>
</gene>
<dbReference type="KEGG" id="xve:BJD12_01950"/>
<evidence type="ECO:0000313" key="2">
    <source>
        <dbReference type="Proteomes" id="UP000003299"/>
    </source>
</evidence>
<organism evidence="1 2">
    <name type="scientific">Xanthomonas vesicatoria ATCC 35937</name>
    <dbReference type="NCBI Taxonomy" id="925775"/>
    <lineage>
        <taxon>Bacteria</taxon>
        <taxon>Pseudomonadati</taxon>
        <taxon>Pseudomonadota</taxon>
        <taxon>Gammaproteobacteria</taxon>
        <taxon>Lysobacterales</taxon>
        <taxon>Lysobacteraceae</taxon>
        <taxon>Xanthomonas</taxon>
    </lineage>
</organism>
<evidence type="ECO:0000313" key="1">
    <source>
        <dbReference type="EMBL" id="EGD09758.1"/>
    </source>
</evidence>
<protein>
    <submittedName>
        <fullName evidence="1">Uncharacterized protein</fullName>
    </submittedName>
</protein>
<reference evidence="1 2" key="1">
    <citation type="journal article" date="2011" name="BMC Genomics">
        <title>Comparative genomics reveals diversity among xanthomonads infecting tomato and pepper.</title>
        <authorList>
            <person name="Potnis N."/>
            <person name="Krasileva K."/>
            <person name="Chow V."/>
            <person name="Almeida N.F."/>
            <person name="Patil P.B."/>
            <person name="Ryan R.P."/>
            <person name="Sharlach M."/>
            <person name="Behlau F."/>
            <person name="Dow J.M."/>
            <person name="Momol M.T."/>
            <person name="White F.F."/>
            <person name="Preston J.F."/>
            <person name="Vinatzer B.A."/>
            <person name="Koebnik R."/>
            <person name="Setubal J.C."/>
            <person name="Norman D.J."/>
            <person name="Staskawicz B.J."/>
            <person name="Jones J.B."/>
        </authorList>
    </citation>
    <scope>NUCLEOTIDE SEQUENCE [LARGE SCALE GENOMIC DNA]</scope>
    <source>
        <strain evidence="1 2">ATCC 35937</strain>
    </source>
</reference>
<accession>F0BCU1</accession>
<comment type="caution">
    <text evidence="1">The sequence shown here is derived from an EMBL/GenBank/DDBJ whole genome shotgun (WGS) entry which is preliminary data.</text>
</comment>
<dbReference type="GeneID" id="46980196"/>
<dbReference type="Proteomes" id="UP000003299">
    <property type="component" value="Unassembled WGS sequence"/>
</dbReference>